<comment type="function">
    <text evidence="6">Acts both as a biotin--[acetyl-CoA-carboxylase] ligase and a biotin-operon repressor. In the presence of ATP, BirA activates biotin to form the BirA-biotinyl-5'-adenylate (BirA-bio-5'-AMP or holoBirA) complex. HoloBirA can either transfer the biotinyl moiety to the biotin carboxyl carrier protein (BCCP) subunit of acetyl-CoA carboxylase, or bind to the biotin operator site and inhibit transcription of the operon.</text>
</comment>
<keyword evidence="2 6" id="KW-0547">Nucleotide-binding</keyword>
<dbReference type="PANTHER" id="PTHR12835">
    <property type="entry name" value="BIOTIN PROTEIN LIGASE"/>
    <property type="match status" value="1"/>
</dbReference>
<feature type="binding site" evidence="6">
    <location>
        <begin position="124"/>
        <end position="126"/>
    </location>
    <ligand>
        <name>biotin</name>
        <dbReference type="ChEBI" id="CHEBI:57586"/>
    </ligand>
</feature>
<gene>
    <name evidence="6 8" type="primary">birA</name>
    <name evidence="8" type="ORF">Q4521_12330</name>
</gene>
<dbReference type="RefSeq" id="WP_303492976.1">
    <property type="nucleotide sequence ID" value="NZ_JAUOPB010000008.1"/>
</dbReference>
<dbReference type="NCBIfam" id="TIGR00121">
    <property type="entry name" value="birA_ligase"/>
    <property type="match status" value="1"/>
</dbReference>
<evidence type="ECO:0000313" key="8">
    <source>
        <dbReference type="EMBL" id="MDO6423264.1"/>
    </source>
</evidence>
<feature type="domain" description="BPL/LPL catalytic" evidence="7">
    <location>
        <begin position="86"/>
        <end position="265"/>
    </location>
</feature>
<dbReference type="InterPro" id="IPR013196">
    <property type="entry name" value="HTH_11"/>
</dbReference>
<evidence type="ECO:0000256" key="3">
    <source>
        <dbReference type="ARBA" id="ARBA00022840"/>
    </source>
</evidence>
<sequence length="332" mass="35373">MTESWGRLLTILANGECHSGEALGVELGVSRAAIWKQIQAMAQVGIHVESVRGAGYCLPGGMSLLSEGEILKALEGMPAGAQGQLQCVMHSQLDSTNERVLQRIRAGESGHGYACLAELQTAGRGRRGRQWQSPYGRNVYLSLGWRFERGVAAMEGLSLAIGVAVCRALEKNFSLNAELKWPNDVLLAGRKLGGILLEVAGDLSGECYVVAGVGLNVTMPSAAAQAIDQPWIDVASCIDSEGLIDRNQLAAALLFELSCVLSDYEQRGFAAYKDEWKMRCPHIGASVQLSSHSNTLVGEMVGVDDTGALLLLVDGELKPYSGGELSLRLASS</sequence>
<comment type="caution">
    <text evidence="8">The sequence shown here is derived from an EMBL/GenBank/DDBJ whole genome shotgun (WGS) entry which is preliminary data.</text>
</comment>
<dbReference type="GO" id="GO:0003677">
    <property type="term" value="F:DNA binding"/>
    <property type="evidence" value="ECO:0007669"/>
    <property type="project" value="UniProtKB-UniRule"/>
</dbReference>
<dbReference type="SUPFAM" id="SSF46785">
    <property type="entry name" value="Winged helix' DNA-binding domain"/>
    <property type="match status" value="1"/>
</dbReference>
<dbReference type="InterPro" id="IPR030855">
    <property type="entry name" value="Bifunct_BirA"/>
</dbReference>
<feature type="DNA-binding region" description="H-T-H motif" evidence="6">
    <location>
        <begin position="20"/>
        <end position="39"/>
    </location>
</feature>
<dbReference type="Gene3D" id="1.10.10.10">
    <property type="entry name" value="Winged helix-like DNA-binding domain superfamily/Winged helix DNA-binding domain"/>
    <property type="match status" value="1"/>
</dbReference>
<dbReference type="HAMAP" id="MF_00978">
    <property type="entry name" value="Bifunct_BirA"/>
    <property type="match status" value="1"/>
</dbReference>
<keyword evidence="1 6" id="KW-0436">Ligase</keyword>
<comment type="catalytic activity">
    <reaction evidence="5 6">
        <text>biotin + L-lysyl-[protein] + ATP = N(6)-biotinyl-L-lysyl-[protein] + AMP + diphosphate + H(+)</text>
        <dbReference type="Rhea" id="RHEA:11756"/>
        <dbReference type="Rhea" id="RHEA-COMP:9752"/>
        <dbReference type="Rhea" id="RHEA-COMP:10505"/>
        <dbReference type="ChEBI" id="CHEBI:15378"/>
        <dbReference type="ChEBI" id="CHEBI:29969"/>
        <dbReference type="ChEBI" id="CHEBI:30616"/>
        <dbReference type="ChEBI" id="CHEBI:33019"/>
        <dbReference type="ChEBI" id="CHEBI:57586"/>
        <dbReference type="ChEBI" id="CHEBI:83144"/>
        <dbReference type="ChEBI" id="CHEBI:456215"/>
        <dbReference type="EC" id="6.3.4.15"/>
    </reaction>
</comment>
<evidence type="ECO:0000256" key="6">
    <source>
        <dbReference type="HAMAP-Rule" id="MF_00978"/>
    </source>
</evidence>
<dbReference type="SUPFAM" id="SSF55681">
    <property type="entry name" value="Class II aaRS and biotin synthetases"/>
    <property type="match status" value="1"/>
</dbReference>
<dbReference type="InterPro" id="IPR045864">
    <property type="entry name" value="aa-tRNA-synth_II/BPL/LPL"/>
</dbReference>
<protein>
    <recommendedName>
        <fullName evidence="6">Bifunctional ligase/repressor BirA</fullName>
    </recommendedName>
    <alternativeName>
        <fullName evidence="6">Biotin operon repressor</fullName>
    </alternativeName>
    <alternativeName>
        <fullName evidence="6">Biotin--[acetyl-CoA-carboxylase] ligase</fullName>
        <ecNumber evidence="6">6.3.4.15</ecNumber>
    </alternativeName>
    <alternativeName>
        <fullName evidence="6">Biotin--protein ligase</fullName>
    </alternativeName>
    <alternativeName>
        <fullName evidence="6">Biotin-[acetyl-CoA carboxylase] synthetase</fullName>
    </alternativeName>
</protein>
<dbReference type="EC" id="6.3.4.15" evidence="6"/>
<keyword evidence="6" id="KW-0804">Transcription</keyword>
<dbReference type="NCBIfam" id="NF008847">
    <property type="entry name" value="PRK11886.1-2"/>
    <property type="match status" value="1"/>
</dbReference>
<dbReference type="InterPro" id="IPR008988">
    <property type="entry name" value="Transcriptional_repressor_C"/>
</dbReference>
<dbReference type="Pfam" id="PF02237">
    <property type="entry name" value="BPL_C"/>
    <property type="match status" value="1"/>
</dbReference>
<dbReference type="GO" id="GO:0005524">
    <property type="term" value="F:ATP binding"/>
    <property type="evidence" value="ECO:0007669"/>
    <property type="project" value="UniProtKB-UniRule"/>
</dbReference>
<dbReference type="GO" id="GO:0006355">
    <property type="term" value="P:regulation of DNA-templated transcription"/>
    <property type="evidence" value="ECO:0007669"/>
    <property type="project" value="UniProtKB-UniRule"/>
</dbReference>
<dbReference type="PANTHER" id="PTHR12835:SF5">
    <property type="entry name" value="BIOTIN--PROTEIN LIGASE"/>
    <property type="match status" value="1"/>
</dbReference>
<dbReference type="PROSITE" id="PS51733">
    <property type="entry name" value="BPL_LPL_CATALYTIC"/>
    <property type="match status" value="1"/>
</dbReference>
<dbReference type="EMBL" id="JAUOPB010000008">
    <property type="protein sequence ID" value="MDO6423264.1"/>
    <property type="molecule type" value="Genomic_DNA"/>
</dbReference>
<evidence type="ECO:0000256" key="1">
    <source>
        <dbReference type="ARBA" id="ARBA00022598"/>
    </source>
</evidence>
<dbReference type="InterPro" id="IPR004408">
    <property type="entry name" value="Biotin_CoA_COase_ligase"/>
</dbReference>
<evidence type="ECO:0000256" key="5">
    <source>
        <dbReference type="ARBA" id="ARBA00047846"/>
    </source>
</evidence>
<dbReference type="Pfam" id="PF08279">
    <property type="entry name" value="HTH_11"/>
    <property type="match status" value="1"/>
</dbReference>
<dbReference type="GO" id="GO:0004077">
    <property type="term" value="F:biotin--[biotin carboxyl-carrier protein] ligase activity"/>
    <property type="evidence" value="ECO:0007669"/>
    <property type="project" value="UniProtKB-UniRule"/>
</dbReference>
<dbReference type="InterPro" id="IPR003142">
    <property type="entry name" value="BPL_C"/>
</dbReference>
<feature type="binding site" evidence="6">
    <location>
        <position position="120"/>
    </location>
    <ligand>
        <name>biotin</name>
        <dbReference type="ChEBI" id="CHEBI:57586"/>
    </ligand>
</feature>
<organism evidence="8 9">
    <name type="scientific">Saccharophagus degradans</name>
    <dbReference type="NCBI Taxonomy" id="86304"/>
    <lineage>
        <taxon>Bacteria</taxon>
        <taxon>Pseudomonadati</taxon>
        <taxon>Pseudomonadota</taxon>
        <taxon>Gammaproteobacteria</taxon>
        <taxon>Cellvibrionales</taxon>
        <taxon>Cellvibrionaceae</taxon>
        <taxon>Saccharophagus</taxon>
    </lineage>
</organism>
<keyword evidence="6" id="KW-0678">Repressor</keyword>
<keyword evidence="6" id="KW-0805">Transcription regulation</keyword>
<feature type="binding site" evidence="6">
    <location>
        <position position="191"/>
    </location>
    <ligand>
        <name>biotin</name>
        <dbReference type="ChEBI" id="CHEBI:57586"/>
    </ligand>
</feature>
<dbReference type="Proteomes" id="UP001169760">
    <property type="component" value="Unassembled WGS sequence"/>
</dbReference>
<dbReference type="InterPro" id="IPR004143">
    <property type="entry name" value="BPL_LPL_catalytic"/>
</dbReference>
<name>A0AAW7X740_9GAMM</name>
<proteinExistence type="inferred from homology"/>
<dbReference type="GO" id="GO:0005737">
    <property type="term" value="C:cytoplasm"/>
    <property type="evidence" value="ECO:0007669"/>
    <property type="project" value="TreeGrafter"/>
</dbReference>
<dbReference type="CDD" id="cd16442">
    <property type="entry name" value="BPL"/>
    <property type="match status" value="1"/>
</dbReference>
<comment type="similarity">
    <text evidence="6">Belongs to the biotin--protein ligase family.</text>
</comment>
<dbReference type="SUPFAM" id="SSF50037">
    <property type="entry name" value="C-terminal domain of transcriptional repressors"/>
    <property type="match status" value="1"/>
</dbReference>
<evidence type="ECO:0000256" key="4">
    <source>
        <dbReference type="ARBA" id="ARBA00023267"/>
    </source>
</evidence>
<dbReference type="Gene3D" id="2.30.30.100">
    <property type="match status" value="1"/>
</dbReference>
<keyword evidence="4 6" id="KW-0092">Biotin</keyword>
<keyword evidence="6" id="KW-0238">DNA-binding</keyword>
<evidence type="ECO:0000256" key="2">
    <source>
        <dbReference type="ARBA" id="ARBA00022741"/>
    </source>
</evidence>
<evidence type="ECO:0000259" key="7">
    <source>
        <dbReference type="PROSITE" id="PS51733"/>
    </source>
</evidence>
<keyword evidence="3 6" id="KW-0067">ATP-binding</keyword>
<reference evidence="8" key="1">
    <citation type="submission" date="2023-07" db="EMBL/GenBank/DDBJ databases">
        <title>Genome content predicts the carbon catabolic preferences of heterotrophic bacteria.</title>
        <authorList>
            <person name="Gralka M."/>
        </authorList>
    </citation>
    <scope>NUCLEOTIDE SEQUENCE</scope>
    <source>
        <strain evidence="8">I3M17_2</strain>
    </source>
</reference>
<evidence type="ECO:0000313" key="9">
    <source>
        <dbReference type="Proteomes" id="UP001169760"/>
    </source>
</evidence>
<feature type="binding site" evidence="6">
    <location>
        <begin position="95"/>
        <end position="97"/>
    </location>
    <ligand>
        <name>biotin</name>
        <dbReference type="ChEBI" id="CHEBI:57586"/>
    </ligand>
</feature>
<dbReference type="AlphaFoldDB" id="A0AAW7X740"/>
<dbReference type="InterPro" id="IPR036390">
    <property type="entry name" value="WH_DNA-bd_sf"/>
</dbReference>
<dbReference type="Gene3D" id="3.30.930.10">
    <property type="entry name" value="Bira Bifunctional Protein, Domain 2"/>
    <property type="match status" value="1"/>
</dbReference>
<accession>A0AAW7X740</accession>
<dbReference type="InterPro" id="IPR036388">
    <property type="entry name" value="WH-like_DNA-bd_sf"/>
</dbReference>
<dbReference type="Pfam" id="PF03099">
    <property type="entry name" value="BPL_LplA_LipB"/>
    <property type="match status" value="1"/>
</dbReference>